<reference evidence="4" key="1">
    <citation type="journal article" date="2019" name="Int. J. Syst. Evol. Microbiol.">
        <title>The Global Catalogue of Microorganisms (GCM) 10K type strain sequencing project: providing services to taxonomists for standard genome sequencing and annotation.</title>
        <authorList>
            <consortium name="The Broad Institute Genomics Platform"/>
            <consortium name="The Broad Institute Genome Sequencing Center for Infectious Disease"/>
            <person name="Wu L."/>
            <person name="Ma J."/>
        </authorList>
    </citation>
    <scope>NUCLEOTIDE SEQUENCE [LARGE SCALE GENOMIC DNA]</scope>
    <source>
        <strain evidence="4">LMG 29247</strain>
    </source>
</reference>
<evidence type="ECO:0000259" key="2">
    <source>
        <dbReference type="Pfam" id="PF13439"/>
    </source>
</evidence>
<protein>
    <submittedName>
        <fullName evidence="3">Glycosyltransferase family 4 protein</fullName>
        <ecNumber evidence="3">2.4.-.-</ecNumber>
    </submittedName>
</protein>
<accession>A0ABW4KSC7</accession>
<dbReference type="Pfam" id="PF13439">
    <property type="entry name" value="Glyco_transf_4"/>
    <property type="match status" value="1"/>
</dbReference>
<dbReference type="EMBL" id="JBHUEJ010000009">
    <property type="protein sequence ID" value="MFD1709766.1"/>
    <property type="molecule type" value="Genomic_DNA"/>
</dbReference>
<dbReference type="Pfam" id="PF13692">
    <property type="entry name" value="Glyco_trans_1_4"/>
    <property type="match status" value="1"/>
</dbReference>
<sequence length="362" mass="39657">MKIMIVTDAWEPQVNGVVRTLKMTTRHLQQMGHSTHILSPQDFRSVPCPTYPEISLALASRAAVARHIDKVQPDCLHIATEGPLGWAARGVALRRSWPFTTAYHSRFPEYVQARVHLPLDWSYALLRRFHNAAQTTLAPTPAIVTDLVQRGFTRARLWSRGVNLEAFTPDGSRLPRSHVPVFLYVGRLAVEKQVQAFLSLDLPGEKWVAGTGPEEARLKRQFPGVRWFGVLGGDELAAVYRTADVMVFPSVTDTFGLVMAEAMACGTPVAAFPVPGPIDVVGHHSPGGALDDDLRAACLAALKKPRDGVRRHAEQFNWPDATRQFEQALVPLPHARTEPIADSGAVDAGDAGDAEPSTLPVR</sequence>
<evidence type="ECO:0000256" key="1">
    <source>
        <dbReference type="SAM" id="MobiDB-lite"/>
    </source>
</evidence>
<dbReference type="InterPro" id="IPR028098">
    <property type="entry name" value="Glyco_trans_4-like_N"/>
</dbReference>
<feature type="domain" description="Glycosyltransferase subfamily 4-like N-terminal" evidence="2">
    <location>
        <begin position="14"/>
        <end position="165"/>
    </location>
</feature>
<name>A0ABW4KSC7_9BURK</name>
<keyword evidence="4" id="KW-1185">Reference proteome</keyword>
<dbReference type="CDD" id="cd03814">
    <property type="entry name" value="GT4-like"/>
    <property type="match status" value="1"/>
</dbReference>
<dbReference type="PANTHER" id="PTHR45947">
    <property type="entry name" value="SULFOQUINOVOSYL TRANSFERASE SQD2"/>
    <property type="match status" value="1"/>
</dbReference>
<dbReference type="InterPro" id="IPR050194">
    <property type="entry name" value="Glycosyltransferase_grp1"/>
</dbReference>
<evidence type="ECO:0000313" key="3">
    <source>
        <dbReference type="EMBL" id="MFD1709766.1"/>
    </source>
</evidence>
<keyword evidence="3" id="KW-0808">Transferase</keyword>
<dbReference type="SUPFAM" id="SSF53756">
    <property type="entry name" value="UDP-Glycosyltransferase/glycogen phosphorylase"/>
    <property type="match status" value="1"/>
</dbReference>
<dbReference type="EC" id="2.4.-.-" evidence="3"/>
<dbReference type="Proteomes" id="UP001597304">
    <property type="component" value="Unassembled WGS sequence"/>
</dbReference>
<dbReference type="GO" id="GO:0016757">
    <property type="term" value="F:glycosyltransferase activity"/>
    <property type="evidence" value="ECO:0007669"/>
    <property type="project" value="UniProtKB-KW"/>
</dbReference>
<gene>
    <name evidence="3" type="ORF">ACFSF0_04055</name>
</gene>
<keyword evidence="3" id="KW-0328">Glycosyltransferase</keyword>
<organism evidence="3 4">
    <name type="scientific">Ottowia flava</name>
    <dbReference type="NCBI Taxonomy" id="2675430"/>
    <lineage>
        <taxon>Bacteria</taxon>
        <taxon>Pseudomonadati</taxon>
        <taxon>Pseudomonadota</taxon>
        <taxon>Betaproteobacteria</taxon>
        <taxon>Burkholderiales</taxon>
        <taxon>Comamonadaceae</taxon>
        <taxon>Ottowia</taxon>
    </lineage>
</organism>
<dbReference type="Gene3D" id="3.40.50.2000">
    <property type="entry name" value="Glycogen Phosphorylase B"/>
    <property type="match status" value="2"/>
</dbReference>
<proteinExistence type="predicted"/>
<dbReference type="RefSeq" id="WP_147913804.1">
    <property type="nucleotide sequence ID" value="NZ_JBHUEJ010000009.1"/>
</dbReference>
<feature type="region of interest" description="Disordered" evidence="1">
    <location>
        <begin position="336"/>
        <end position="362"/>
    </location>
</feature>
<feature type="compositionally biased region" description="Low complexity" evidence="1">
    <location>
        <begin position="341"/>
        <end position="351"/>
    </location>
</feature>
<evidence type="ECO:0000313" key="4">
    <source>
        <dbReference type="Proteomes" id="UP001597304"/>
    </source>
</evidence>
<dbReference type="PANTHER" id="PTHR45947:SF3">
    <property type="entry name" value="SULFOQUINOVOSYL TRANSFERASE SQD2"/>
    <property type="match status" value="1"/>
</dbReference>
<comment type="caution">
    <text evidence="3">The sequence shown here is derived from an EMBL/GenBank/DDBJ whole genome shotgun (WGS) entry which is preliminary data.</text>
</comment>